<dbReference type="AlphaFoldDB" id="A0A1U6J5P4"/>
<dbReference type="GeneID" id="66301251"/>
<gene>
    <name evidence="1" type="ORF">CCH01_09040</name>
</gene>
<dbReference type="RefSeq" id="WP_079481238.1">
    <property type="nucleotide sequence ID" value="NZ_CBML010000006.1"/>
</dbReference>
<protein>
    <submittedName>
        <fullName evidence="1">Uncharacterized protein</fullName>
    </submittedName>
</protein>
<dbReference type="Proteomes" id="UP000190476">
    <property type="component" value="Chromosome I"/>
</dbReference>
<dbReference type="EMBL" id="LT799839">
    <property type="protein sequence ID" value="SLK15573.1"/>
    <property type="molecule type" value="Genomic_DNA"/>
</dbReference>
<dbReference type="OrthoDB" id="9954215at2"/>
<evidence type="ECO:0000313" key="2">
    <source>
        <dbReference type="Proteomes" id="UP000190476"/>
    </source>
</evidence>
<reference evidence="2" key="1">
    <citation type="submission" date="2017-03" db="EMBL/GenBank/DDBJ databases">
        <authorList>
            <person name="Falquet L."/>
            <person name="Falquet L."/>
        </authorList>
    </citation>
    <scope>NUCLEOTIDE SEQUENCE [LARGE SCALE GENOMIC DNA]</scope>
</reference>
<sequence length="131" mass="14763">MRKNLLVLSILLGFTLLSSYFTFSKYINSNINPVRDISNKDVNKVSFESLTKLGTKSSLNVIEVEILVKDINLDELTITSENSIDDVTINFQPDEDLSNIKIGDKIKIRAIKKSMNYSPLIVKLDNAIIVK</sequence>
<evidence type="ECO:0000313" key="1">
    <source>
        <dbReference type="EMBL" id="SLK15573.1"/>
    </source>
</evidence>
<dbReference type="STRING" id="1351755.CCH01_09040"/>
<organism evidence="1 2">
    <name type="scientific">Clostridium chauvoei JF4335</name>
    <dbReference type="NCBI Taxonomy" id="1351755"/>
    <lineage>
        <taxon>Bacteria</taxon>
        <taxon>Bacillati</taxon>
        <taxon>Bacillota</taxon>
        <taxon>Clostridia</taxon>
        <taxon>Eubacteriales</taxon>
        <taxon>Clostridiaceae</taxon>
        <taxon>Clostridium</taxon>
    </lineage>
</organism>
<accession>A0A1U6J5P4</accession>
<name>A0A1U6J5P4_9CLOT</name>
<proteinExistence type="predicted"/>
<keyword evidence="2" id="KW-1185">Reference proteome</keyword>